<evidence type="ECO:0000256" key="7">
    <source>
        <dbReference type="ARBA" id="ARBA00023204"/>
    </source>
</evidence>
<dbReference type="InterPro" id="IPR011989">
    <property type="entry name" value="ARM-like"/>
</dbReference>
<evidence type="ECO:0000256" key="8">
    <source>
        <dbReference type="ARBA" id="ARBA00023242"/>
    </source>
</evidence>
<evidence type="ECO:0000313" key="12">
    <source>
        <dbReference type="EMBL" id="KAF6766226.1"/>
    </source>
</evidence>
<dbReference type="InterPro" id="IPR055455">
    <property type="entry name" value="HEAT_PSME4"/>
</dbReference>
<reference evidence="12 13" key="1">
    <citation type="submission" date="2020-07" db="EMBL/GenBank/DDBJ databases">
        <title>Comparative genomics of pyrophilous fungi reveals a link between fire events and developmental genes.</title>
        <authorList>
            <consortium name="DOE Joint Genome Institute"/>
            <person name="Steindorff A.S."/>
            <person name="Carver A."/>
            <person name="Calhoun S."/>
            <person name="Stillman K."/>
            <person name="Liu H."/>
            <person name="Lipzen A."/>
            <person name="Pangilinan J."/>
            <person name="Labutti K."/>
            <person name="Bruns T.D."/>
            <person name="Grigoriev I.V."/>
        </authorList>
    </citation>
    <scope>NUCLEOTIDE SEQUENCE [LARGE SCALE GENOMIC DNA]</scope>
    <source>
        <strain evidence="12 13">CBS 144469</strain>
    </source>
</reference>
<dbReference type="InterPro" id="IPR032430">
    <property type="entry name" value="Blm10_mid"/>
</dbReference>
<comment type="subcellular location">
    <subcellularLocation>
        <location evidence="2">Cytoplasm</location>
    </subcellularLocation>
    <subcellularLocation>
        <location evidence="1">Nucleus speckle</location>
    </subcellularLocation>
</comment>
<dbReference type="Proteomes" id="UP000521943">
    <property type="component" value="Unassembled WGS sequence"/>
</dbReference>
<name>A0A8H6IIM1_9AGAR</name>
<gene>
    <name evidence="12" type="ORF">DFP72DRAFT_838774</name>
</gene>
<dbReference type="Gene3D" id="1.25.10.10">
    <property type="entry name" value="Leucine-rich Repeat Variant"/>
    <property type="match status" value="1"/>
</dbReference>
<evidence type="ECO:0000256" key="6">
    <source>
        <dbReference type="ARBA" id="ARBA00022763"/>
    </source>
</evidence>
<dbReference type="InterPro" id="IPR021843">
    <property type="entry name" value="PSME4_C"/>
</dbReference>
<dbReference type="Pfam" id="PF11919">
    <property type="entry name" value="PSME4_C"/>
    <property type="match status" value="1"/>
</dbReference>
<sequence length="1849" mass="209998">MSSDPDTGPPSKVSTPLSHMEEDEISFDDLLGDDPKSAYAKQVEAIQTHLKSLPYECETPEQMQRALEDIVAKISIAAKAQNWLVLGSWDGLLQCWLTMAYPVPKPTRAKLVRVYYELTILPGVEIRYLRNWADMFTRLLFSKSSGWLHPETRPCRSAAAMEAYVALAEKGAVAKVHYNGFAEKSPDDIPEMLETFLPMFTQETALTMIPVLTSFLPPTRPHLYLPALFRIWEAFNSSIIDDRMLELCADLSEDHVAGQAGELGELAPQWKEVGIWSQWEWDFLSAKALGSLKFRREYIPARGPSKWPQEQDQEELKQDERYLQAMAKFGQIHLLRAVEAERCPSKLDLQAVRKRFDTLEKLVNSIETFFHPSNLGNWTPNSQRLTPQIRRQFVKLLVTPALLGIFSKDQTSASYAQASLPSLARLEPGIVMPEVLERAYGGLEVVNETHRTTAVLSALKSVCQPMLTESIWLGGQKHLLPLLELCLPGIDLNDPSKTIRAAMFITEAVKNVIIGDVSASHVGGSYDDGMDVDDQVDHIPDGTEFGDNVVLSREEERSLVRDSTASFSDLEDWVLTLFRRVFSLYENLPEEGGKKNTTGGQRRGSRPQLSEPLFDLVLKLVFDYGTTNAKSNAVRAFGQLVGSLARAYPEKTTAKFLPFCAAQIEEELTHGASSVRTTVDTCCCSLGYDSALESFDLAGMPWPWRCYGEAPVSSNFLRLVKHKETILRLLGYAGREDQERARIYEHRSDLSRASWTHSTPPILWIPALSTQANGTDPKFMANHNLYWGKMYEPKDVVIDWHVASNEDIDFILEILDRIEKPALDVIESLLDKTANWDNVSRNDFCRYLHAARSVWLGLSSFIKLPPVEVVNPLIIDKFEMPEMMISSLDLECGFPLSDPSDARWQKTMAYRERYGNIVLRAASLLRQNAGGEDHADALMTVTRSLDTHLLNYCQARGDFDSLQKTFRTSREIWHRQKDNFRAISVQRANLYHTGRVYVHAMYRKRSDMDDRMIAELAELSLSPYTRIRRRSTACIWRPCISFGRRDLFFLSSSMPLGKGTDPDRMKGALYMLWVKGIAAYAIADHEYQQRYLVTLLECQHEDKPSVQKLVNNISNDCLSYVHEDAFSTDSYKCDSSRVDEALKELASEFTPRFVAKSQIRRQDLEEVYQNTCQGSADFLQLFSVLEIATRPTTHWRYVQIAIKILTSLIRRDAPVPPELGKFFAEQTLSPQPTIRIYAQKALIRILYFAKARTHSKSMDELWYEEWRHPLKESLPVNSPEEFMESLRRPVSESGFFVDKVNTGFLTWGKTIDVYRPATEPSIQWESLSAPVLAAIFEVISRETYFKDLTVLWGQEPTKSSSTISIRSEYYKLIKYMAKIYGAGEWVTRLLEVTNDLVADADKFKQRAGADYIAGILRGSKHWGEAASHDLWTWLGGRLDLIYSQMKPETTNFWQCVFHEQLIKRDPRRSKVLVDWILALPLEFAGESAFQMTKAIGLLSMLLDGAGLFFKPESLKYAEIFFANAGTDYAEPSYPSIETFLTACNESSDPLQIRQAIYQGHVASAVENLLKWREERLPPPRVNQSEYDKVGLTILQWLWISAHGPPAHLIIPYVVSLMPEILRMSELNDNPEIQAYSSGALYILSALDPLSDFVEPILDKFVESIESSKSWKTRLHGLPALVIFFYRNLLSLSPEQVDKVLRVLLDCLSNENVEVREMASKVLSGVVRTSQRQNIIPLKNRFVTLAKKTILPSRKDPEYATALRTLHSAILGLCSLVESFPYSIEPWLPPLTEVLAPHATDPPPISTTIRNCASEFKKTHQDTWHKDQLLFDEDQLQSLSTMLVGTSYYA</sequence>
<dbReference type="PANTHER" id="PTHR32170:SF3">
    <property type="entry name" value="PROTEASOME ACTIVATOR COMPLEX SUBUNIT 4"/>
    <property type="match status" value="1"/>
</dbReference>
<evidence type="ECO:0000256" key="4">
    <source>
        <dbReference type="ARBA" id="ARBA00022490"/>
    </source>
</evidence>
<dbReference type="OrthoDB" id="17907at2759"/>
<dbReference type="EMBL" id="JACGCI010000001">
    <property type="protein sequence ID" value="KAF6766226.1"/>
    <property type="molecule type" value="Genomic_DNA"/>
</dbReference>
<organism evidence="12 13">
    <name type="scientific">Ephemerocybe angulata</name>
    <dbReference type="NCBI Taxonomy" id="980116"/>
    <lineage>
        <taxon>Eukaryota</taxon>
        <taxon>Fungi</taxon>
        <taxon>Dikarya</taxon>
        <taxon>Basidiomycota</taxon>
        <taxon>Agaricomycotina</taxon>
        <taxon>Agaricomycetes</taxon>
        <taxon>Agaricomycetidae</taxon>
        <taxon>Agaricales</taxon>
        <taxon>Agaricineae</taxon>
        <taxon>Psathyrellaceae</taxon>
        <taxon>Ephemerocybe</taxon>
    </lineage>
</organism>
<dbReference type="GO" id="GO:0016504">
    <property type="term" value="F:peptidase activator activity"/>
    <property type="evidence" value="ECO:0007669"/>
    <property type="project" value="InterPro"/>
</dbReference>
<dbReference type="GO" id="GO:0016607">
    <property type="term" value="C:nuclear speck"/>
    <property type="evidence" value="ECO:0007669"/>
    <property type="project" value="UniProtKB-SubCell"/>
</dbReference>
<feature type="domain" description="Proteasome activator Blm10 middle HEAT repeats region" evidence="10">
    <location>
        <begin position="379"/>
        <end position="861"/>
    </location>
</feature>
<dbReference type="SUPFAM" id="SSF48371">
    <property type="entry name" value="ARM repeat"/>
    <property type="match status" value="1"/>
</dbReference>
<evidence type="ECO:0000259" key="11">
    <source>
        <dbReference type="Pfam" id="PF23096"/>
    </source>
</evidence>
<accession>A0A8H6IIM1</accession>
<evidence type="ECO:0008006" key="14">
    <source>
        <dbReference type="Google" id="ProtNLM"/>
    </source>
</evidence>
<evidence type="ECO:0000259" key="10">
    <source>
        <dbReference type="Pfam" id="PF16507"/>
    </source>
</evidence>
<evidence type="ECO:0000256" key="2">
    <source>
        <dbReference type="ARBA" id="ARBA00004496"/>
    </source>
</evidence>
<proteinExistence type="inferred from homology"/>
<evidence type="ECO:0000259" key="9">
    <source>
        <dbReference type="Pfam" id="PF11919"/>
    </source>
</evidence>
<comment type="caution">
    <text evidence="12">The sequence shown here is derived from an EMBL/GenBank/DDBJ whole genome shotgun (WGS) entry which is preliminary data.</text>
</comment>
<dbReference type="GO" id="GO:0070628">
    <property type="term" value="F:proteasome binding"/>
    <property type="evidence" value="ECO:0007669"/>
    <property type="project" value="InterPro"/>
</dbReference>
<dbReference type="PANTHER" id="PTHR32170">
    <property type="entry name" value="PROTEASOME ACTIVATOR COMPLEX SUBUNIT 4"/>
    <property type="match status" value="1"/>
</dbReference>
<dbReference type="GO" id="GO:0005829">
    <property type="term" value="C:cytosol"/>
    <property type="evidence" value="ECO:0007669"/>
    <property type="project" value="TreeGrafter"/>
</dbReference>
<dbReference type="GO" id="GO:0006281">
    <property type="term" value="P:DNA repair"/>
    <property type="evidence" value="ECO:0007669"/>
    <property type="project" value="UniProtKB-KW"/>
</dbReference>
<keyword evidence="4" id="KW-0963">Cytoplasm</keyword>
<dbReference type="InterPro" id="IPR035309">
    <property type="entry name" value="PSME4"/>
</dbReference>
<keyword evidence="13" id="KW-1185">Reference proteome</keyword>
<keyword evidence="7" id="KW-0234">DNA repair</keyword>
<evidence type="ECO:0000256" key="3">
    <source>
        <dbReference type="ARBA" id="ARBA00005739"/>
    </source>
</evidence>
<feature type="domain" description="Proteasome activator complex subunit 4 C-terminal" evidence="9">
    <location>
        <begin position="1764"/>
        <end position="1849"/>
    </location>
</feature>
<dbReference type="GO" id="GO:0010499">
    <property type="term" value="P:proteasomal ubiquitin-independent protein catabolic process"/>
    <property type="evidence" value="ECO:0007669"/>
    <property type="project" value="TreeGrafter"/>
</dbReference>
<evidence type="ECO:0000256" key="1">
    <source>
        <dbReference type="ARBA" id="ARBA00004324"/>
    </source>
</evidence>
<evidence type="ECO:0000256" key="5">
    <source>
        <dbReference type="ARBA" id="ARBA00022737"/>
    </source>
</evidence>
<comment type="similarity">
    <text evidence="3">Belongs to the BLM10 family.</text>
</comment>
<dbReference type="InterPro" id="IPR016024">
    <property type="entry name" value="ARM-type_fold"/>
</dbReference>
<dbReference type="Pfam" id="PF23096">
    <property type="entry name" value="HEAT_PSME4"/>
    <property type="match status" value="1"/>
</dbReference>
<keyword evidence="5" id="KW-0677">Repeat</keyword>
<evidence type="ECO:0000313" key="13">
    <source>
        <dbReference type="Proteomes" id="UP000521943"/>
    </source>
</evidence>
<keyword evidence="6" id="KW-0227">DNA damage</keyword>
<keyword evidence="8" id="KW-0539">Nucleus</keyword>
<feature type="domain" description="Proteasome activator complex subunit 4-like HEAT repeat-like" evidence="11">
    <location>
        <begin position="1295"/>
        <end position="1495"/>
    </location>
</feature>
<dbReference type="Pfam" id="PF16507">
    <property type="entry name" value="HEAT_PSME4_mid"/>
    <property type="match status" value="1"/>
</dbReference>
<protein>
    <recommendedName>
        <fullName evidence="14">ARM repeat-containing protein</fullName>
    </recommendedName>
</protein>